<dbReference type="EMBL" id="JXTB01000008">
    <property type="protein sequence ID" value="PON78568.1"/>
    <property type="molecule type" value="Genomic_DNA"/>
</dbReference>
<sequence length="75" mass="8060">MEEDQSLNGGSGGCGVEVEEKSIQKPSNPVSAILTSLSSSSQTIKAIDADAAVIQRPMWDTDDCEFNCRKDELIL</sequence>
<accession>A0A2P5DZ45</accession>
<dbReference type="AlphaFoldDB" id="A0A2P5DZ45"/>
<comment type="caution">
    <text evidence="2">The sequence shown here is derived from an EMBL/GenBank/DDBJ whole genome shotgun (WGS) entry which is preliminary data.</text>
</comment>
<evidence type="ECO:0000313" key="2">
    <source>
        <dbReference type="EMBL" id="PON78568.1"/>
    </source>
</evidence>
<evidence type="ECO:0000256" key="1">
    <source>
        <dbReference type="SAM" id="MobiDB-lite"/>
    </source>
</evidence>
<evidence type="ECO:0000313" key="3">
    <source>
        <dbReference type="Proteomes" id="UP000237105"/>
    </source>
</evidence>
<protein>
    <submittedName>
        <fullName evidence="2">Uncharacterized protein</fullName>
    </submittedName>
</protein>
<keyword evidence="3" id="KW-1185">Reference proteome</keyword>
<dbReference type="Proteomes" id="UP000237105">
    <property type="component" value="Unassembled WGS sequence"/>
</dbReference>
<name>A0A2P5DZ45_PARAD</name>
<reference evidence="3" key="1">
    <citation type="submission" date="2016-06" db="EMBL/GenBank/DDBJ databases">
        <title>Parallel loss of symbiosis genes in relatives of nitrogen-fixing non-legume Parasponia.</title>
        <authorList>
            <person name="Van Velzen R."/>
            <person name="Holmer R."/>
            <person name="Bu F."/>
            <person name="Rutten L."/>
            <person name="Van Zeijl A."/>
            <person name="Liu W."/>
            <person name="Santuari L."/>
            <person name="Cao Q."/>
            <person name="Sharma T."/>
            <person name="Shen D."/>
            <person name="Roswanjaya Y."/>
            <person name="Wardhani T."/>
            <person name="Kalhor M.S."/>
            <person name="Jansen J."/>
            <person name="Van den Hoogen J."/>
            <person name="Gungor B."/>
            <person name="Hartog M."/>
            <person name="Hontelez J."/>
            <person name="Verver J."/>
            <person name="Yang W.-C."/>
            <person name="Schijlen E."/>
            <person name="Repin R."/>
            <person name="Schilthuizen M."/>
            <person name="Schranz E."/>
            <person name="Heidstra R."/>
            <person name="Miyata K."/>
            <person name="Fedorova E."/>
            <person name="Kohlen W."/>
            <person name="Bisseling T."/>
            <person name="Smit S."/>
            <person name="Geurts R."/>
        </authorList>
    </citation>
    <scope>NUCLEOTIDE SEQUENCE [LARGE SCALE GENOMIC DNA]</scope>
    <source>
        <strain evidence="3">cv. WU1-14</strain>
    </source>
</reference>
<organism evidence="2 3">
    <name type="scientific">Parasponia andersonii</name>
    <name type="common">Sponia andersonii</name>
    <dbReference type="NCBI Taxonomy" id="3476"/>
    <lineage>
        <taxon>Eukaryota</taxon>
        <taxon>Viridiplantae</taxon>
        <taxon>Streptophyta</taxon>
        <taxon>Embryophyta</taxon>
        <taxon>Tracheophyta</taxon>
        <taxon>Spermatophyta</taxon>
        <taxon>Magnoliopsida</taxon>
        <taxon>eudicotyledons</taxon>
        <taxon>Gunneridae</taxon>
        <taxon>Pentapetalae</taxon>
        <taxon>rosids</taxon>
        <taxon>fabids</taxon>
        <taxon>Rosales</taxon>
        <taxon>Cannabaceae</taxon>
        <taxon>Parasponia</taxon>
    </lineage>
</organism>
<gene>
    <name evidence="2" type="ORF">PanWU01x14_018260</name>
</gene>
<feature type="region of interest" description="Disordered" evidence="1">
    <location>
        <begin position="1"/>
        <end position="29"/>
    </location>
</feature>
<proteinExistence type="predicted"/>